<dbReference type="Proteomes" id="UP001064632">
    <property type="component" value="Chromosome"/>
</dbReference>
<feature type="transmembrane region" description="Helical" evidence="1">
    <location>
        <begin position="268"/>
        <end position="286"/>
    </location>
</feature>
<feature type="transmembrane region" description="Helical" evidence="1">
    <location>
        <begin position="213"/>
        <end position="236"/>
    </location>
</feature>
<reference evidence="2" key="1">
    <citation type="submission" date="2022-09" db="EMBL/GenBank/DDBJ databases">
        <title>Tahibacter sp. nov., isolated from a fresh water.</title>
        <authorList>
            <person name="Baek J.H."/>
            <person name="Lee J.K."/>
            <person name="Kim J.M."/>
            <person name="Jeon C.O."/>
        </authorList>
    </citation>
    <scope>NUCLEOTIDE SEQUENCE</scope>
    <source>
        <strain evidence="2">W38</strain>
    </source>
</reference>
<accession>A0ABY6BJL8</accession>
<protein>
    <submittedName>
        <fullName evidence="2">HupE/UreJ family protein</fullName>
    </submittedName>
</protein>
<feature type="transmembrane region" description="Helical" evidence="1">
    <location>
        <begin position="242"/>
        <end position="261"/>
    </location>
</feature>
<dbReference type="RefSeq" id="WP_261697030.1">
    <property type="nucleotide sequence ID" value="NZ_CP104694.1"/>
</dbReference>
<feature type="transmembrane region" description="Helical" evidence="1">
    <location>
        <begin position="298"/>
        <end position="322"/>
    </location>
</feature>
<keyword evidence="3" id="KW-1185">Reference proteome</keyword>
<keyword evidence="1" id="KW-0472">Membrane</keyword>
<dbReference type="InterPro" id="IPR018247">
    <property type="entry name" value="EF_Hand_1_Ca_BS"/>
</dbReference>
<evidence type="ECO:0000313" key="2">
    <source>
        <dbReference type="EMBL" id="UXI70079.1"/>
    </source>
</evidence>
<organism evidence="2 3">
    <name type="scientific">Tahibacter amnicola</name>
    <dbReference type="NCBI Taxonomy" id="2976241"/>
    <lineage>
        <taxon>Bacteria</taxon>
        <taxon>Pseudomonadati</taxon>
        <taxon>Pseudomonadota</taxon>
        <taxon>Gammaproteobacteria</taxon>
        <taxon>Lysobacterales</taxon>
        <taxon>Rhodanobacteraceae</taxon>
        <taxon>Tahibacter</taxon>
    </lineage>
</organism>
<evidence type="ECO:0000256" key="1">
    <source>
        <dbReference type="SAM" id="Phobius"/>
    </source>
</evidence>
<feature type="transmembrane region" description="Helical" evidence="1">
    <location>
        <begin position="334"/>
        <end position="352"/>
    </location>
</feature>
<dbReference type="InterPro" id="IPR032809">
    <property type="entry name" value="Put_HupE_UreJ"/>
</dbReference>
<dbReference type="EMBL" id="CP104694">
    <property type="protein sequence ID" value="UXI70079.1"/>
    <property type="molecule type" value="Genomic_DNA"/>
</dbReference>
<keyword evidence="1" id="KW-1133">Transmembrane helix</keyword>
<sequence length="361" mass="38632">MKRRSSHLIAAVVVVIASIATISVSAAHSVGLSRGAYTATPGTLATELTFARREIALAIPTIDTDRDGSVSHEELAAGHATLAATFVEGIPVRADDSTCPGSLEETGLSDQDGLWLRLRHRCNGNSSTFSIHFDLFSSLGDGHRHLATAVADTPSAPVVLHRAQSRWTVQSGVAPKPSSAEWFLLGLEHILTGYDHLVFVMGLLLAGTRMRGLLLMITAFTVAHSITLALAVTGVVAPGPRWVEPVIALSIVYVGIENWRVGDRPGRWRLTFAFGLIHGFGFAGALQEITLPQAHIPFALLTFNLGVEAGQLAVVMLVLPLLWLAARARNYRRIALPALNGAVVLAGLAWFTQRLWSLGQA</sequence>
<name>A0ABY6BJL8_9GAMM</name>
<evidence type="ECO:0000313" key="3">
    <source>
        <dbReference type="Proteomes" id="UP001064632"/>
    </source>
</evidence>
<keyword evidence="1" id="KW-0812">Transmembrane</keyword>
<dbReference type="PROSITE" id="PS00018">
    <property type="entry name" value="EF_HAND_1"/>
    <property type="match status" value="1"/>
</dbReference>
<proteinExistence type="predicted"/>
<dbReference type="Pfam" id="PF13795">
    <property type="entry name" value="HupE_UreJ_2"/>
    <property type="match status" value="1"/>
</dbReference>
<gene>
    <name evidence="2" type="ORF">N4264_10760</name>
</gene>
<feature type="transmembrane region" description="Helical" evidence="1">
    <location>
        <begin position="182"/>
        <end position="206"/>
    </location>
</feature>